<gene>
    <name evidence="7" type="ORF">LTR05_002043</name>
</gene>
<evidence type="ECO:0000259" key="6">
    <source>
        <dbReference type="PROSITE" id="PS51192"/>
    </source>
</evidence>
<dbReference type="PROSITE" id="PS51192">
    <property type="entry name" value="HELICASE_ATP_BIND_1"/>
    <property type="match status" value="1"/>
</dbReference>
<dbReference type="InterPro" id="IPR038718">
    <property type="entry name" value="SNF2-like_sf"/>
</dbReference>
<feature type="domain" description="Helicase ATP-binding" evidence="6">
    <location>
        <begin position="384"/>
        <end position="569"/>
    </location>
</feature>
<keyword evidence="4" id="KW-0863">Zinc-finger</keyword>
<dbReference type="SUPFAM" id="SSF52540">
    <property type="entry name" value="P-loop containing nucleoside triphosphate hydrolases"/>
    <property type="match status" value="1"/>
</dbReference>
<evidence type="ECO:0000313" key="7">
    <source>
        <dbReference type="EMBL" id="KAK5087828.1"/>
    </source>
</evidence>
<evidence type="ECO:0000256" key="1">
    <source>
        <dbReference type="ARBA" id="ARBA00022741"/>
    </source>
</evidence>
<evidence type="ECO:0000256" key="2">
    <source>
        <dbReference type="ARBA" id="ARBA00022801"/>
    </source>
</evidence>
<keyword evidence="1" id="KW-0547">Nucleotide-binding</keyword>
<evidence type="ECO:0000256" key="3">
    <source>
        <dbReference type="ARBA" id="ARBA00022840"/>
    </source>
</evidence>
<dbReference type="GO" id="GO:0005524">
    <property type="term" value="F:ATP binding"/>
    <property type="evidence" value="ECO:0007669"/>
    <property type="project" value="UniProtKB-KW"/>
</dbReference>
<dbReference type="PROSITE" id="PS50089">
    <property type="entry name" value="ZF_RING_2"/>
    <property type="match status" value="1"/>
</dbReference>
<evidence type="ECO:0000259" key="5">
    <source>
        <dbReference type="PROSITE" id="PS50089"/>
    </source>
</evidence>
<dbReference type="GO" id="GO:0016787">
    <property type="term" value="F:hydrolase activity"/>
    <property type="evidence" value="ECO:0007669"/>
    <property type="project" value="UniProtKB-KW"/>
</dbReference>
<dbReference type="InterPro" id="IPR027417">
    <property type="entry name" value="P-loop_NTPase"/>
</dbReference>
<dbReference type="Pfam" id="PF00176">
    <property type="entry name" value="SNF2-rel_dom"/>
    <property type="match status" value="1"/>
</dbReference>
<dbReference type="CDD" id="cd18008">
    <property type="entry name" value="DEXDc_SHPRH-like"/>
    <property type="match status" value="1"/>
</dbReference>
<evidence type="ECO:0008006" key="9">
    <source>
        <dbReference type="Google" id="ProtNLM"/>
    </source>
</evidence>
<keyword evidence="4" id="KW-0479">Metal-binding</keyword>
<reference evidence="7 8" key="1">
    <citation type="submission" date="2023-08" db="EMBL/GenBank/DDBJ databases">
        <title>Black Yeasts Isolated from many extreme environments.</title>
        <authorList>
            <person name="Coleine C."/>
            <person name="Stajich J.E."/>
            <person name="Selbmann L."/>
        </authorList>
    </citation>
    <scope>NUCLEOTIDE SEQUENCE [LARGE SCALE GENOMIC DNA]</scope>
    <source>
        <strain evidence="7 8">CCFEE 5910</strain>
    </source>
</reference>
<dbReference type="AlphaFoldDB" id="A0AAN7T315"/>
<dbReference type="GO" id="GO:0005634">
    <property type="term" value="C:nucleus"/>
    <property type="evidence" value="ECO:0007669"/>
    <property type="project" value="TreeGrafter"/>
</dbReference>
<dbReference type="Gene3D" id="3.40.50.10810">
    <property type="entry name" value="Tandem AAA-ATPase domain"/>
    <property type="match status" value="1"/>
</dbReference>
<dbReference type="PANTHER" id="PTHR45626">
    <property type="entry name" value="TRANSCRIPTION TERMINATION FACTOR 2-RELATED"/>
    <property type="match status" value="1"/>
</dbReference>
<sequence>MTSLKRIPEWDSADYADALSSPSQEHDDTASDYLGPALRNIDWNDYDDWDVVLQDADPLWSNDRVSEQDAIQTSGLDLYLNSDHVPATATNNGAASIKTWMTTVLEEQSQPSTTGGADNIVAQAPRVPSAFNLCYGMINRVTIQLVGDMSDISRILRSADVEHVRSYYLLDINLIDNKLYVTSPNGEPIAQVNKHFEDSLLESVKFQRIKLQALLHKTRVFEIIGHATRSKDANMNVNINVYGSVTNSQSLSQLLSVSKIWLQRPDWFDPQSDYQNPHVLKIPVGLFENEAQVSTNDVANPEEASLQESIAEVFSQLTRDANPGNMTGNERLSTNLLPHQEKALDFMIQRETGPIPPQYQQWTEVTGQDGSTWYQHKIAGLKSRTLPKETGGGVLADDMGMGKTLSLLALIVKSSEEAYSWSTDDTTRLDNEISSDKVLSPATLVVVPTPLLLNTWLAETRHHLRISLRTRIYHGNRQSIKIQDLTDCDLVLTTYQTLVSDTRKGSSLLQDVAWYRLVLDEAHIIRNQSTFFHKRVTQLQARYRWCLTGTPIQNSLDDIGALFTFLRIYPFDRLSTFRKCVTELWQSGGSRKVQAKQNLVQLIDSLCLRRLKDLLNLNYIEEQIRHVELSEDERMQYTHTKEDMKRAMHNNVDDYDTDNRFGMFQAQLQLRLLCNHGTFQHRFHWARARTLADCDCLIIQEDASALVGRNGDVMCSACFTTILSSDLESAYQFQRSCSHVLCTDCQLGNSVDCPLCEAASSHQKHDHKVKRARFDTTHQGYFRIDGHSSKLLALVDDLRTLGVSDKR</sequence>
<dbReference type="InterPro" id="IPR014001">
    <property type="entry name" value="Helicase_ATP-bd"/>
</dbReference>
<keyword evidence="8" id="KW-1185">Reference proteome</keyword>
<evidence type="ECO:0000256" key="4">
    <source>
        <dbReference type="PROSITE-ProRule" id="PRU00175"/>
    </source>
</evidence>
<proteinExistence type="predicted"/>
<dbReference type="PANTHER" id="PTHR45626:SF52">
    <property type="entry name" value="SINGLE-STRANDED DNA-DEPENDENT ATPASE (EUROFUNG)"/>
    <property type="match status" value="1"/>
</dbReference>
<feature type="domain" description="RING-type" evidence="5">
    <location>
        <begin position="715"/>
        <end position="757"/>
    </location>
</feature>
<dbReference type="InterPro" id="IPR000330">
    <property type="entry name" value="SNF2_N"/>
</dbReference>
<keyword evidence="3" id="KW-0067">ATP-binding</keyword>
<organism evidence="7 8">
    <name type="scientific">Lithohypha guttulata</name>
    <dbReference type="NCBI Taxonomy" id="1690604"/>
    <lineage>
        <taxon>Eukaryota</taxon>
        <taxon>Fungi</taxon>
        <taxon>Dikarya</taxon>
        <taxon>Ascomycota</taxon>
        <taxon>Pezizomycotina</taxon>
        <taxon>Eurotiomycetes</taxon>
        <taxon>Chaetothyriomycetidae</taxon>
        <taxon>Chaetothyriales</taxon>
        <taxon>Trichomeriaceae</taxon>
        <taxon>Lithohypha</taxon>
    </lineage>
</organism>
<dbReference type="InterPro" id="IPR001841">
    <property type="entry name" value="Znf_RING"/>
</dbReference>
<dbReference type="InterPro" id="IPR050628">
    <property type="entry name" value="SNF2_RAD54_helicase_TF"/>
</dbReference>
<dbReference type="EMBL" id="JAVRRJ010000002">
    <property type="protein sequence ID" value="KAK5087828.1"/>
    <property type="molecule type" value="Genomic_DNA"/>
</dbReference>
<dbReference type="SMART" id="SM00487">
    <property type="entry name" value="DEXDc"/>
    <property type="match status" value="1"/>
</dbReference>
<dbReference type="SUPFAM" id="SSF57850">
    <property type="entry name" value="RING/U-box"/>
    <property type="match status" value="1"/>
</dbReference>
<accession>A0AAN7T315</accession>
<protein>
    <recommendedName>
        <fullName evidence="9">Helicase ATP-binding domain-containing protein</fullName>
    </recommendedName>
</protein>
<name>A0AAN7T315_9EURO</name>
<dbReference type="GO" id="GO:0006281">
    <property type="term" value="P:DNA repair"/>
    <property type="evidence" value="ECO:0007669"/>
    <property type="project" value="TreeGrafter"/>
</dbReference>
<dbReference type="GO" id="GO:0008094">
    <property type="term" value="F:ATP-dependent activity, acting on DNA"/>
    <property type="evidence" value="ECO:0007669"/>
    <property type="project" value="TreeGrafter"/>
</dbReference>
<evidence type="ECO:0000313" key="8">
    <source>
        <dbReference type="Proteomes" id="UP001309876"/>
    </source>
</evidence>
<keyword evidence="2" id="KW-0378">Hydrolase</keyword>
<comment type="caution">
    <text evidence="7">The sequence shown here is derived from an EMBL/GenBank/DDBJ whole genome shotgun (WGS) entry which is preliminary data.</text>
</comment>
<dbReference type="GO" id="GO:0008270">
    <property type="term" value="F:zinc ion binding"/>
    <property type="evidence" value="ECO:0007669"/>
    <property type="project" value="UniProtKB-KW"/>
</dbReference>
<keyword evidence="4" id="KW-0862">Zinc</keyword>
<dbReference type="Proteomes" id="UP001309876">
    <property type="component" value="Unassembled WGS sequence"/>
</dbReference>